<dbReference type="PANTHER" id="PTHR10900">
    <property type="entry name" value="PERIOSTIN-RELATED"/>
    <property type="match status" value="1"/>
</dbReference>
<evidence type="ECO:0000313" key="3">
    <source>
        <dbReference type="EMBL" id="MCV2370816.1"/>
    </source>
</evidence>
<evidence type="ECO:0000259" key="2">
    <source>
        <dbReference type="PROSITE" id="PS50213"/>
    </source>
</evidence>
<gene>
    <name evidence="3" type="ORF">LNV07_22245</name>
</gene>
<organism evidence="3 4">
    <name type="scientific">Roseateles oligotrophus</name>
    <dbReference type="NCBI Taxonomy" id="1769250"/>
    <lineage>
        <taxon>Bacteria</taxon>
        <taxon>Pseudomonadati</taxon>
        <taxon>Pseudomonadota</taxon>
        <taxon>Betaproteobacteria</taxon>
        <taxon>Burkholderiales</taxon>
        <taxon>Sphaerotilaceae</taxon>
        <taxon>Roseateles</taxon>
    </lineage>
</organism>
<dbReference type="SMART" id="SM00554">
    <property type="entry name" value="FAS1"/>
    <property type="match status" value="1"/>
</dbReference>
<evidence type="ECO:0000256" key="1">
    <source>
        <dbReference type="SAM" id="SignalP"/>
    </source>
</evidence>
<dbReference type="RefSeq" id="WP_263573407.1">
    <property type="nucleotide sequence ID" value="NZ_JAJIRN010000011.1"/>
</dbReference>
<dbReference type="SUPFAM" id="SSF82153">
    <property type="entry name" value="FAS1 domain"/>
    <property type="match status" value="1"/>
</dbReference>
<sequence length="165" mass="17323">MTIKALRTLALSSVAALTLLLGACAVAPVPATLADTLALNPQLSTFNRLLEQAELKATLQAAGPMTVFAPNDEAFKAVPAKTLEALVKDKEQLKSVLSFHILASQLKAADVKNGNVKTLQGAELALGRAGDFVTVEDGMVQQADIKASNGVAHIVDRVLMPPKKK</sequence>
<dbReference type="InterPro" id="IPR050904">
    <property type="entry name" value="Adhesion/Biosynth-related"/>
</dbReference>
<comment type="caution">
    <text evidence="3">The sequence shown here is derived from an EMBL/GenBank/DDBJ whole genome shotgun (WGS) entry which is preliminary data.</text>
</comment>
<dbReference type="EMBL" id="JAJIRN010000011">
    <property type="protein sequence ID" value="MCV2370816.1"/>
    <property type="molecule type" value="Genomic_DNA"/>
</dbReference>
<dbReference type="InterPro" id="IPR000782">
    <property type="entry name" value="FAS1_domain"/>
</dbReference>
<keyword evidence="4" id="KW-1185">Reference proteome</keyword>
<feature type="chain" id="PRO_5045288113" evidence="1">
    <location>
        <begin position="28"/>
        <end position="165"/>
    </location>
</feature>
<feature type="domain" description="FAS1" evidence="2">
    <location>
        <begin position="30"/>
        <end position="159"/>
    </location>
</feature>
<accession>A0ABT2YLL3</accession>
<dbReference type="Pfam" id="PF02469">
    <property type="entry name" value="Fasciclin"/>
    <property type="match status" value="1"/>
</dbReference>
<dbReference type="PROSITE" id="PS51257">
    <property type="entry name" value="PROKAR_LIPOPROTEIN"/>
    <property type="match status" value="1"/>
</dbReference>
<feature type="signal peptide" evidence="1">
    <location>
        <begin position="1"/>
        <end position="27"/>
    </location>
</feature>
<keyword evidence="1" id="KW-0732">Signal</keyword>
<dbReference type="Gene3D" id="2.30.180.10">
    <property type="entry name" value="FAS1 domain"/>
    <property type="match status" value="1"/>
</dbReference>
<dbReference type="InterPro" id="IPR036378">
    <property type="entry name" value="FAS1_dom_sf"/>
</dbReference>
<dbReference type="PANTHER" id="PTHR10900:SF124">
    <property type="entry name" value="FI05614P"/>
    <property type="match status" value="1"/>
</dbReference>
<proteinExistence type="predicted"/>
<evidence type="ECO:0000313" key="4">
    <source>
        <dbReference type="Proteomes" id="UP001209701"/>
    </source>
</evidence>
<dbReference type="PROSITE" id="PS50213">
    <property type="entry name" value="FAS1"/>
    <property type="match status" value="1"/>
</dbReference>
<dbReference type="Proteomes" id="UP001209701">
    <property type="component" value="Unassembled WGS sequence"/>
</dbReference>
<reference evidence="3 4" key="1">
    <citation type="submission" date="2021-11" db="EMBL/GenBank/DDBJ databases">
        <authorList>
            <person name="Liang Q."/>
            <person name="Mou H."/>
            <person name="Liu Z."/>
        </authorList>
    </citation>
    <scope>NUCLEOTIDE SEQUENCE [LARGE SCALE GENOMIC DNA]</scope>
    <source>
        <strain evidence="3 4">CHU3</strain>
    </source>
</reference>
<protein>
    <submittedName>
        <fullName evidence="3">Fasciclin domain-containing protein</fullName>
    </submittedName>
</protein>
<name>A0ABT2YLL3_9BURK</name>